<dbReference type="GO" id="GO:0005634">
    <property type="term" value="C:nucleus"/>
    <property type="evidence" value="ECO:0007669"/>
    <property type="project" value="TreeGrafter"/>
</dbReference>
<keyword evidence="6" id="KW-0067">ATP-binding</keyword>
<comment type="catalytic activity">
    <reaction evidence="8">
        <text>L-seryl-[protein] + ATP = O-phospho-L-seryl-[protein] + ADP + H(+)</text>
        <dbReference type="Rhea" id="RHEA:17989"/>
        <dbReference type="Rhea" id="RHEA-COMP:9863"/>
        <dbReference type="Rhea" id="RHEA-COMP:11604"/>
        <dbReference type="ChEBI" id="CHEBI:15378"/>
        <dbReference type="ChEBI" id="CHEBI:29999"/>
        <dbReference type="ChEBI" id="CHEBI:30616"/>
        <dbReference type="ChEBI" id="CHEBI:83421"/>
        <dbReference type="ChEBI" id="CHEBI:456216"/>
        <dbReference type="EC" id="2.7.11.1"/>
    </reaction>
</comment>
<keyword evidence="4" id="KW-0547">Nucleotide-binding</keyword>
<evidence type="ECO:0000256" key="1">
    <source>
        <dbReference type="ARBA" id="ARBA00012513"/>
    </source>
</evidence>
<evidence type="ECO:0000313" key="10">
    <source>
        <dbReference type="EMBL" id="KAK5698006.1"/>
    </source>
</evidence>
<evidence type="ECO:0000313" key="11">
    <source>
        <dbReference type="Proteomes" id="UP001310594"/>
    </source>
</evidence>
<reference evidence="10" key="1">
    <citation type="submission" date="2023-08" db="EMBL/GenBank/DDBJ databases">
        <title>Black Yeasts Isolated from many extreme environments.</title>
        <authorList>
            <person name="Coleine C."/>
            <person name="Stajich J.E."/>
            <person name="Selbmann L."/>
        </authorList>
    </citation>
    <scope>NUCLEOTIDE SEQUENCE</scope>
    <source>
        <strain evidence="10">CCFEE 5810</strain>
    </source>
</reference>
<evidence type="ECO:0000256" key="6">
    <source>
        <dbReference type="ARBA" id="ARBA00022840"/>
    </source>
</evidence>
<dbReference type="PANTHER" id="PTHR43671:SF98">
    <property type="entry name" value="SERINE_THREONINE-PROTEIN KINASE NEK11"/>
    <property type="match status" value="1"/>
</dbReference>
<evidence type="ECO:0000256" key="8">
    <source>
        <dbReference type="ARBA" id="ARBA00048679"/>
    </source>
</evidence>
<dbReference type="Gene3D" id="1.10.510.10">
    <property type="entry name" value="Transferase(Phosphotransferase) domain 1"/>
    <property type="match status" value="1"/>
</dbReference>
<comment type="caution">
    <text evidence="10">The sequence shown here is derived from an EMBL/GenBank/DDBJ whole genome shotgun (WGS) entry which is preliminary data.</text>
</comment>
<protein>
    <recommendedName>
        <fullName evidence="1">non-specific serine/threonine protein kinase</fullName>
        <ecNumber evidence="1">2.7.11.1</ecNumber>
    </recommendedName>
</protein>
<sequence>MSTQENSLRDSRIHFRQTHHEFQKLGSGGYGIACLAAKKNANDQQAQISGLRALPPSRQVDPARLIVVKYYKQNDDPDESDESKDLSNEIAIMKTFGKKYHGVVELLDSHVDGDIQWMTMPLLRGGTLHEFIGTSANVAPVSFVWHVAHSIVGSLLFMYFGITSVDASGNAVTEPRWSPITHNDIHNNNIYLDLAPAAAEYNHSNFPLVVLADFGQSKSHPDYAEFVDTVKDDVVTLGTHVIKKLSDAIDGAQSQELEDWMDKCEDILERDEEFNVSTKEFLLDLLKTAATERRKGDQYMPQTVLDEMATVPRLTDASAVEER</sequence>
<dbReference type="GO" id="GO:0004674">
    <property type="term" value="F:protein serine/threonine kinase activity"/>
    <property type="evidence" value="ECO:0007669"/>
    <property type="project" value="UniProtKB-KW"/>
</dbReference>
<proteinExistence type="predicted"/>
<accession>A0AAN7W5P7</accession>
<keyword evidence="3" id="KW-0808">Transferase</keyword>
<evidence type="ECO:0000256" key="2">
    <source>
        <dbReference type="ARBA" id="ARBA00022527"/>
    </source>
</evidence>
<dbReference type="EC" id="2.7.11.1" evidence="1"/>
<dbReference type="Proteomes" id="UP001310594">
    <property type="component" value="Unassembled WGS sequence"/>
</dbReference>
<evidence type="ECO:0000256" key="5">
    <source>
        <dbReference type="ARBA" id="ARBA00022777"/>
    </source>
</evidence>
<keyword evidence="5" id="KW-0418">Kinase</keyword>
<dbReference type="InterPro" id="IPR050660">
    <property type="entry name" value="NEK_Ser/Thr_kinase"/>
</dbReference>
<dbReference type="PROSITE" id="PS50011">
    <property type="entry name" value="PROTEIN_KINASE_DOM"/>
    <property type="match status" value="1"/>
</dbReference>
<evidence type="ECO:0000259" key="9">
    <source>
        <dbReference type="PROSITE" id="PS50011"/>
    </source>
</evidence>
<dbReference type="SUPFAM" id="SSF56112">
    <property type="entry name" value="Protein kinase-like (PK-like)"/>
    <property type="match status" value="1"/>
</dbReference>
<dbReference type="AlphaFoldDB" id="A0AAN7W5P7"/>
<dbReference type="InterPro" id="IPR011009">
    <property type="entry name" value="Kinase-like_dom_sf"/>
</dbReference>
<gene>
    <name evidence="10" type="ORF">LTR97_006966</name>
</gene>
<evidence type="ECO:0000256" key="4">
    <source>
        <dbReference type="ARBA" id="ARBA00022741"/>
    </source>
</evidence>
<dbReference type="GO" id="GO:0005524">
    <property type="term" value="F:ATP binding"/>
    <property type="evidence" value="ECO:0007669"/>
    <property type="project" value="UniProtKB-KW"/>
</dbReference>
<evidence type="ECO:0000256" key="3">
    <source>
        <dbReference type="ARBA" id="ARBA00022679"/>
    </source>
</evidence>
<dbReference type="PANTHER" id="PTHR43671">
    <property type="entry name" value="SERINE/THREONINE-PROTEIN KINASE NEK"/>
    <property type="match status" value="1"/>
</dbReference>
<feature type="domain" description="Protein kinase" evidence="9">
    <location>
        <begin position="19"/>
        <end position="323"/>
    </location>
</feature>
<organism evidence="10 11">
    <name type="scientific">Elasticomyces elasticus</name>
    <dbReference type="NCBI Taxonomy" id="574655"/>
    <lineage>
        <taxon>Eukaryota</taxon>
        <taxon>Fungi</taxon>
        <taxon>Dikarya</taxon>
        <taxon>Ascomycota</taxon>
        <taxon>Pezizomycotina</taxon>
        <taxon>Dothideomycetes</taxon>
        <taxon>Dothideomycetidae</taxon>
        <taxon>Mycosphaerellales</taxon>
        <taxon>Teratosphaeriaceae</taxon>
        <taxon>Elasticomyces</taxon>
    </lineage>
</organism>
<dbReference type="SMART" id="SM00220">
    <property type="entry name" value="S_TKc"/>
    <property type="match status" value="1"/>
</dbReference>
<keyword evidence="2" id="KW-0723">Serine/threonine-protein kinase</keyword>
<evidence type="ECO:0000256" key="7">
    <source>
        <dbReference type="ARBA" id="ARBA00047899"/>
    </source>
</evidence>
<name>A0AAN7W5P7_9PEZI</name>
<dbReference type="InterPro" id="IPR000719">
    <property type="entry name" value="Prot_kinase_dom"/>
</dbReference>
<dbReference type="EMBL" id="JAVRQU010000010">
    <property type="protein sequence ID" value="KAK5698006.1"/>
    <property type="molecule type" value="Genomic_DNA"/>
</dbReference>
<comment type="catalytic activity">
    <reaction evidence="7">
        <text>L-threonyl-[protein] + ATP = O-phospho-L-threonyl-[protein] + ADP + H(+)</text>
        <dbReference type="Rhea" id="RHEA:46608"/>
        <dbReference type="Rhea" id="RHEA-COMP:11060"/>
        <dbReference type="Rhea" id="RHEA-COMP:11605"/>
        <dbReference type="ChEBI" id="CHEBI:15378"/>
        <dbReference type="ChEBI" id="CHEBI:30013"/>
        <dbReference type="ChEBI" id="CHEBI:30616"/>
        <dbReference type="ChEBI" id="CHEBI:61977"/>
        <dbReference type="ChEBI" id="CHEBI:456216"/>
        <dbReference type="EC" id="2.7.11.1"/>
    </reaction>
</comment>